<organism evidence="1 2">
    <name type="scientific">Xylocopilactobacillus apicola</name>
    <dbReference type="NCBI Taxonomy" id="2932184"/>
    <lineage>
        <taxon>Bacteria</taxon>
        <taxon>Bacillati</taxon>
        <taxon>Bacillota</taxon>
        <taxon>Bacilli</taxon>
        <taxon>Lactobacillales</taxon>
        <taxon>Lactobacillaceae</taxon>
        <taxon>Xylocopilactobacillus</taxon>
    </lineage>
</organism>
<gene>
    <name evidence="1" type="ORF">XA3_11080</name>
</gene>
<keyword evidence="2" id="KW-1185">Reference proteome</keyword>
<protein>
    <recommendedName>
        <fullName evidence="3">Reductase</fullName>
    </recommendedName>
</protein>
<name>A0AAU9DCX9_9LACO</name>
<proteinExistence type="predicted"/>
<evidence type="ECO:0000313" key="2">
    <source>
        <dbReference type="Proteomes" id="UP001321861"/>
    </source>
</evidence>
<evidence type="ECO:0008006" key="3">
    <source>
        <dbReference type="Google" id="ProtNLM"/>
    </source>
</evidence>
<accession>A0AAU9DCX9</accession>
<sequence>MLEKYTSELKKISMGILTYNSHRIKASKLENKIDQLVSNPENIIYLWRGSDNNYDGLVVLEKYDEECIVVKSITLRNNLKNTVGYNQVLNELKEKIPDKQIMGVEKLKDVFGSWKKI</sequence>
<dbReference type="RefSeq" id="WP_317636538.1">
    <property type="nucleotide sequence ID" value="NZ_AP026802.1"/>
</dbReference>
<dbReference type="AlphaFoldDB" id="A0AAU9DCX9"/>
<dbReference type="EMBL" id="AP026802">
    <property type="protein sequence ID" value="BDR58667.1"/>
    <property type="molecule type" value="Genomic_DNA"/>
</dbReference>
<reference evidence="1 2" key="1">
    <citation type="journal article" date="2023" name="Microbiol. Spectr.">
        <title>Symbiosis of Carpenter Bees with Uncharacterized Lactic Acid Bacteria Showing NAD Auxotrophy.</title>
        <authorList>
            <person name="Kawasaki S."/>
            <person name="Ozawa K."/>
            <person name="Mori T."/>
            <person name="Yamamoto A."/>
            <person name="Ito M."/>
            <person name="Ohkuma M."/>
            <person name="Sakamoto M."/>
            <person name="Matsutani M."/>
        </authorList>
    </citation>
    <scope>NUCLEOTIDE SEQUENCE [LARGE SCALE GENOMIC DNA]</scope>
    <source>
        <strain evidence="1 2">XA3</strain>
    </source>
</reference>
<dbReference type="KEGG" id="xap:XA3_11080"/>
<evidence type="ECO:0000313" key="1">
    <source>
        <dbReference type="EMBL" id="BDR58667.1"/>
    </source>
</evidence>
<dbReference type="Proteomes" id="UP001321861">
    <property type="component" value="Chromosome"/>
</dbReference>